<dbReference type="InterPro" id="IPR001509">
    <property type="entry name" value="Epimerase_deHydtase"/>
</dbReference>
<dbReference type="Gene3D" id="3.40.50.720">
    <property type="entry name" value="NAD(P)-binding Rossmann-like Domain"/>
    <property type="match status" value="1"/>
</dbReference>
<proteinExistence type="predicted"/>
<evidence type="ECO:0000259" key="1">
    <source>
        <dbReference type="Pfam" id="PF01370"/>
    </source>
</evidence>
<keyword evidence="3" id="KW-1185">Reference proteome</keyword>
<reference evidence="3" key="1">
    <citation type="journal article" date="2019" name="Int. J. Syst. Evol. Microbiol.">
        <title>The Global Catalogue of Microorganisms (GCM) 10K type strain sequencing project: providing services to taxonomists for standard genome sequencing and annotation.</title>
        <authorList>
            <consortium name="The Broad Institute Genomics Platform"/>
            <consortium name="The Broad Institute Genome Sequencing Center for Infectious Disease"/>
            <person name="Wu L."/>
            <person name="Ma J."/>
        </authorList>
    </citation>
    <scope>NUCLEOTIDE SEQUENCE [LARGE SCALE GENOMIC DNA]</scope>
    <source>
        <strain evidence="3">JCM 18326</strain>
    </source>
</reference>
<dbReference type="InterPro" id="IPR036291">
    <property type="entry name" value="NAD(P)-bd_dom_sf"/>
</dbReference>
<feature type="domain" description="NAD-dependent epimerase/dehydratase" evidence="1">
    <location>
        <begin position="3"/>
        <end position="229"/>
    </location>
</feature>
<dbReference type="Proteomes" id="UP001500298">
    <property type="component" value="Unassembled WGS sequence"/>
</dbReference>
<dbReference type="EMBL" id="BAABJX010000065">
    <property type="protein sequence ID" value="GAA4850656.1"/>
    <property type="molecule type" value="Genomic_DNA"/>
</dbReference>
<protein>
    <submittedName>
        <fullName evidence="2">NAD(P)-dependent oxidoreductase</fullName>
    </submittedName>
</protein>
<dbReference type="RefSeq" id="WP_345374942.1">
    <property type="nucleotide sequence ID" value="NZ_BAABJX010000065.1"/>
</dbReference>
<evidence type="ECO:0000313" key="2">
    <source>
        <dbReference type="EMBL" id="GAA4850656.1"/>
    </source>
</evidence>
<name>A0ABP9DMX3_9BACT</name>
<dbReference type="SUPFAM" id="SSF51735">
    <property type="entry name" value="NAD(P)-binding Rossmann-fold domains"/>
    <property type="match status" value="1"/>
</dbReference>
<dbReference type="Pfam" id="PF01370">
    <property type="entry name" value="Epimerase"/>
    <property type="match status" value="1"/>
</dbReference>
<dbReference type="InterPro" id="IPR050177">
    <property type="entry name" value="Lipid_A_modif_metabolic_enz"/>
</dbReference>
<dbReference type="PANTHER" id="PTHR43245:SF51">
    <property type="entry name" value="SHORT CHAIN DEHYDROGENASE_REDUCTASE FAMILY 42E, MEMBER 2"/>
    <property type="match status" value="1"/>
</dbReference>
<sequence length="336" mass="38350">MNILITGATGFLGSRLVEDFFQRDTIHHIVATGRKPVAERMIDSPKVSYVFGDLTDEYFFSTLFDQNSIDMVINCASLSSPWGRYEQFYQANCVTQKHMIQYSKQYGILRFIYISSPTIYFNYQHAIDLKEEAPLPKKFVNHYATTKKRAEDMLCASGLEYIIIRPRAIIGRGDSVIMPRLLRSYQEGRLKILGDGKNVVDMTPVSNLTEAIHCAVMADKTACNTDYNISNGEGVVLWDMINLVLRLMGLKAISKKVPLGILMIVASMMEWKSRWFSPDQEPTLTRYTVGVLAMHCTFSIDKAKKLLGYQPKQSIPEAIHEFAEWYKQKEHDVTKV</sequence>
<accession>A0ABP9DMX3</accession>
<dbReference type="PANTHER" id="PTHR43245">
    <property type="entry name" value="BIFUNCTIONAL POLYMYXIN RESISTANCE PROTEIN ARNA"/>
    <property type="match status" value="1"/>
</dbReference>
<gene>
    <name evidence="2" type="ORF">GCM10023331_39160</name>
</gene>
<organism evidence="2 3">
    <name type="scientific">Algivirga pacifica</name>
    <dbReference type="NCBI Taxonomy" id="1162670"/>
    <lineage>
        <taxon>Bacteria</taxon>
        <taxon>Pseudomonadati</taxon>
        <taxon>Bacteroidota</taxon>
        <taxon>Cytophagia</taxon>
        <taxon>Cytophagales</taxon>
        <taxon>Flammeovirgaceae</taxon>
        <taxon>Algivirga</taxon>
    </lineage>
</organism>
<evidence type="ECO:0000313" key="3">
    <source>
        <dbReference type="Proteomes" id="UP001500298"/>
    </source>
</evidence>
<comment type="caution">
    <text evidence="2">The sequence shown here is derived from an EMBL/GenBank/DDBJ whole genome shotgun (WGS) entry which is preliminary data.</text>
</comment>